<evidence type="ECO:0000256" key="4">
    <source>
        <dbReference type="PROSITE-ProRule" id="PRU10137"/>
    </source>
</evidence>
<proteinExistence type="predicted"/>
<sequence>MMKATYVRVSTFEQNISRQLEGKEGEVYWDKVSGMVAFENREDAAQLLADAEAGKIEEVEVHSIDRLGRDAINVLQTIKRFTELGVNVKSQKEGLNTSNRLATCLTEGMRLLVLRIRLTDG</sequence>
<evidence type="ECO:0000256" key="3">
    <source>
        <dbReference type="ARBA" id="ARBA00023172"/>
    </source>
</evidence>
<keyword evidence="7" id="KW-1185">Reference proteome</keyword>
<dbReference type="PROSITE" id="PS00397">
    <property type="entry name" value="RECOMBINASES_1"/>
    <property type="match status" value="1"/>
</dbReference>
<dbReference type="CDD" id="cd03768">
    <property type="entry name" value="SR_ResInv"/>
    <property type="match status" value="1"/>
</dbReference>
<dbReference type="PANTHER" id="PTHR30461:SF2">
    <property type="entry name" value="SERINE RECOMBINASE PINE-RELATED"/>
    <property type="match status" value="1"/>
</dbReference>
<dbReference type="EMBL" id="JAGGJA010000017">
    <property type="protein sequence ID" value="MCW9708826.1"/>
    <property type="molecule type" value="Genomic_DNA"/>
</dbReference>
<dbReference type="SMART" id="SM00857">
    <property type="entry name" value="Resolvase"/>
    <property type="match status" value="1"/>
</dbReference>
<gene>
    <name evidence="6" type="ORF">J6I44_18340</name>
</gene>
<dbReference type="SUPFAM" id="SSF53041">
    <property type="entry name" value="Resolvase-like"/>
    <property type="match status" value="1"/>
</dbReference>
<dbReference type="InterPro" id="IPR036162">
    <property type="entry name" value="Resolvase-like_N_sf"/>
</dbReference>
<name>A0ABT3PSJ6_9BACT</name>
<dbReference type="InterPro" id="IPR006119">
    <property type="entry name" value="Resolv_N"/>
</dbReference>
<keyword evidence="1" id="KW-0229">DNA integration</keyword>
<keyword evidence="2" id="KW-0238">DNA-binding</keyword>
<dbReference type="PROSITE" id="PS51736">
    <property type="entry name" value="RECOMBINASES_3"/>
    <property type="match status" value="1"/>
</dbReference>
<evidence type="ECO:0000259" key="5">
    <source>
        <dbReference type="PROSITE" id="PS51736"/>
    </source>
</evidence>
<comment type="caution">
    <text evidence="6">The sequence shown here is derived from an EMBL/GenBank/DDBJ whole genome shotgun (WGS) entry which is preliminary data.</text>
</comment>
<reference evidence="6 7" key="1">
    <citation type="submission" date="2021-03" db="EMBL/GenBank/DDBJ databases">
        <title>Aliifodinibius sp. nov., a new bacterium isolated from saline soil.</title>
        <authorList>
            <person name="Galisteo C."/>
            <person name="De La Haba R."/>
            <person name="Sanchez-Porro C."/>
            <person name="Ventosa A."/>
        </authorList>
    </citation>
    <scope>NUCLEOTIDE SEQUENCE [LARGE SCALE GENOMIC DNA]</scope>
    <source>
        <strain evidence="6 7">1BSP15-2V2</strain>
    </source>
</reference>
<keyword evidence="3" id="KW-0233">DNA recombination</keyword>
<dbReference type="PANTHER" id="PTHR30461">
    <property type="entry name" value="DNA-INVERTASE FROM LAMBDOID PROPHAGE"/>
    <property type="match status" value="1"/>
</dbReference>
<organism evidence="6 7">
    <name type="scientific">Fodinibius salsisoli</name>
    <dbReference type="NCBI Taxonomy" id="2820877"/>
    <lineage>
        <taxon>Bacteria</taxon>
        <taxon>Pseudomonadati</taxon>
        <taxon>Balneolota</taxon>
        <taxon>Balneolia</taxon>
        <taxon>Balneolales</taxon>
        <taxon>Balneolaceae</taxon>
        <taxon>Fodinibius</taxon>
    </lineage>
</organism>
<dbReference type="RefSeq" id="WP_265767635.1">
    <property type="nucleotide sequence ID" value="NZ_JAGGJA010000017.1"/>
</dbReference>
<feature type="active site" description="O-(5'-phospho-DNA)-serine intermediate" evidence="4">
    <location>
        <position position="10"/>
    </location>
</feature>
<dbReference type="Gene3D" id="3.40.50.1390">
    <property type="entry name" value="Resolvase, N-terminal catalytic domain"/>
    <property type="match status" value="1"/>
</dbReference>
<feature type="domain" description="Resolvase/invertase-type recombinase catalytic" evidence="5">
    <location>
        <begin position="2"/>
        <end position="121"/>
    </location>
</feature>
<dbReference type="Pfam" id="PF00239">
    <property type="entry name" value="Resolvase"/>
    <property type="match status" value="1"/>
</dbReference>
<accession>A0ABT3PSJ6</accession>
<protein>
    <submittedName>
        <fullName evidence="6">Recombinase family protein</fullName>
    </submittedName>
</protein>
<dbReference type="Proteomes" id="UP001207918">
    <property type="component" value="Unassembled WGS sequence"/>
</dbReference>
<dbReference type="InterPro" id="IPR050639">
    <property type="entry name" value="SSR_resolvase"/>
</dbReference>
<evidence type="ECO:0000313" key="7">
    <source>
        <dbReference type="Proteomes" id="UP001207918"/>
    </source>
</evidence>
<evidence type="ECO:0000313" key="6">
    <source>
        <dbReference type="EMBL" id="MCW9708826.1"/>
    </source>
</evidence>
<evidence type="ECO:0000256" key="1">
    <source>
        <dbReference type="ARBA" id="ARBA00022908"/>
    </source>
</evidence>
<dbReference type="InterPro" id="IPR006118">
    <property type="entry name" value="Recombinase_CS"/>
</dbReference>
<evidence type="ECO:0000256" key="2">
    <source>
        <dbReference type="ARBA" id="ARBA00023125"/>
    </source>
</evidence>